<dbReference type="PANTHER" id="PTHR10196:SF69">
    <property type="entry name" value="GLYCEROL KINASE"/>
    <property type="match status" value="1"/>
</dbReference>
<accession>A0AA47B3V9</accession>
<evidence type="ECO:0000256" key="5">
    <source>
        <dbReference type="ARBA" id="ARBA00022840"/>
    </source>
</evidence>
<keyword evidence="3" id="KW-0547">Nucleotide-binding</keyword>
<keyword evidence="2 7" id="KW-0808">Transferase</keyword>
<name>A0AA47B3V9_9LACO</name>
<dbReference type="InterPro" id="IPR018485">
    <property type="entry name" value="FGGY_C"/>
</dbReference>
<dbReference type="GO" id="GO:0005829">
    <property type="term" value="C:cytosol"/>
    <property type="evidence" value="ECO:0007669"/>
    <property type="project" value="TreeGrafter"/>
</dbReference>
<keyword evidence="11" id="KW-1185">Reference proteome</keyword>
<dbReference type="InterPro" id="IPR018484">
    <property type="entry name" value="FGGY_N"/>
</dbReference>
<comment type="similarity">
    <text evidence="1 7">Belongs to the FGGY kinase family.</text>
</comment>
<evidence type="ECO:0000256" key="2">
    <source>
        <dbReference type="ARBA" id="ARBA00022679"/>
    </source>
</evidence>
<evidence type="ECO:0000313" key="10">
    <source>
        <dbReference type="EMBL" id="UZX29554.1"/>
    </source>
</evidence>
<feature type="domain" description="Carbohydrate kinase FGGY C-terminal" evidence="9">
    <location>
        <begin position="261"/>
        <end position="447"/>
    </location>
</feature>
<dbReference type="GO" id="GO:0004370">
    <property type="term" value="F:glycerol kinase activity"/>
    <property type="evidence" value="ECO:0007669"/>
    <property type="project" value="TreeGrafter"/>
</dbReference>
<dbReference type="EMBL" id="CP084389">
    <property type="protein sequence ID" value="UZX29554.1"/>
    <property type="molecule type" value="Genomic_DNA"/>
</dbReference>
<dbReference type="Proteomes" id="UP001164557">
    <property type="component" value="Chromosome"/>
</dbReference>
<evidence type="ECO:0000256" key="1">
    <source>
        <dbReference type="ARBA" id="ARBA00009156"/>
    </source>
</evidence>
<sequence>MPEEYILTIDQSTQSTKVLLIDQNNQIFWKTSLPHKQIVSKKGWISHDLSEIKANLKKLFEAALMQVKPDQLTALAITNQRESAAAWSKKTGAPLCNTIVWQDNRAEKLIKSISYPKLAETVKTKTGLALSPYFTGAKWDWMLLHEPKVIQAQEKDDLCLGTMDSWLIYQLTNKKSFKTEPSNACRTQLMNIHTGKWDQELGAIFGIAIESLPEIVDSNSHFGNTNLFGLLNHSIPIMSVLGDSQAALYAHGCFNAGDFKVTFGTGSSVMLNIGSNLPRSIQNKLNTSIAWSLNGQISYVLEGNINYAGACITWLKDNLKLISSPKETSNLALAANRNDHTCLIPAFAGLGAPYWQPDMKAAFVGMTTITGKNELVKATLDSLVYQISDTISELKKLFPQINRELNVDGGMIQNQYLMQYLSDITQMQVKLAAVSELSAIGTAMNAMSHNNKIAAVKVYSPKMKFSQALLYRKDWENWLNILSTKQSVL</sequence>
<evidence type="ECO:0000259" key="9">
    <source>
        <dbReference type="Pfam" id="PF02782"/>
    </source>
</evidence>
<dbReference type="Pfam" id="PF00370">
    <property type="entry name" value="FGGY_N"/>
    <property type="match status" value="1"/>
</dbReference>
<feature type="domain" description="Carbohydrate kinase FGGY N-terminal" evidence="8">
    <location>
        <begin position="5"/>
        <end position="248"/>
    </location>
</feature>
<proteinExistence type="inferred from homology"/>
<dbReference type="InterPro" id="IPR043129">
    <property type="entry name" value="ATPase_NBD"/>
</dbReference>
<organism evidence="10 11">
    <name type="scientific">Lactobacillus helsingborgensis</name>
    <dbReference type="NCBI Taxonomy" id="1218494"/>
    <lineage>
        <taxon>Bacteria</taxon>
        <taxon>Bacillati</taxon>
        <taxon>Bacillota</taxon>
        <taxon>Bacilli</taxon>
        <taxon>Lactobacillales</taxon>
        <taxon>Lactobacillaceae</taxon>
        <taxon>Lactobacillus</taxon>
    </lineage>
</organism>
<reference evidence="10" key="1">
    <citation type="submission" date="2021-09" db="EMBL/GenBank/DDBJ databases">
        <title>Lactobacillus species from Apis mellifera, Switzerland.</title>
        <authorList>
            <person name="Pfister J."/>
            <person name="Brown A."/>
            <person name="Neumann P."/>
            <person name="Collaud A."/>
            <person name="Retschnig G."/>
            <person name="Perreten V."/>
        </authorList>
    </citation>
    <scope>NUCLEOTIDE SEQUENCE</scope>
    <source>
        <strain evidence="10">IBH002</strain>
    </source>
</reference>
<keyword evidence="5" id="KW-0067">ATP-binding</keyword>
<dbReference type="CDD" id="cd07769">
    <property type="entry name" value="ASKHA_NBD_FGGY_GK"/>
    <property type="match status" value="1"/>
</dbReference>
<dbReference type="InterPro" id="IPR000577">
    <property type="entry name" value="Carb_kinase_FGGY"/>
</dbReference>
<dbReference type="PROSITE" id="PS00445">
    <property type="entry name" value="FGGY_KINASES_2"/>
    <property type="match status" value="1"/>
</dbReference>
<protein>
    <recommendedName>
        <fullName evidence="6">ATP:glycerol 3-phosphotransferase</fullName>
    </recommendedName>
</protein>
<evidence type="ECO:0000256" key="3">
    <source>
        <dbReference type="ARBA" id="ARBA00022741"/>
    </source>
</evidence>
<gene>
    <name evidence="10" type="ORF">LDX53_08270</name>
</gene>
<evidence type="ECO:0000259" key="8">
    <source>
        <dbReference type="Pfam" id="PF00370"/>
    </source>
</evidence>
<dbReference type="SUPFAM" id="SSF53067">
    <property type="entry name" value="Actin-like ATPase domain"/>
    <property type="match status" value="2"/>
</dbReference>
<dbReference type="GO" id="GO:0005524">
    <property type="term" value="F:ATP binding"/>
    <property type="evidence" value="ECO:0007669"/>
    <property type="project" value="UniProtKB-KW"/>
</dbReference>
<dbReference type="Gene3D" id="3.30.420.40">
    <property type="match status" value="2"/>
</dbReference>
<evidence type="ECO:0000313" key="11">
    <source>
        <dbReference type="Proteomes" id="UP001164557"/>
    </source>
</evidence>
<keyword evidence="4 7" id="KW-0418">Kinase</keyword>
<evidence type="ECO:0000256" key="7">
    <source>
        <dbReference type="RuleBase" id="RU003733"/>
    </source>
</evidence>
<dbReference type="PANTHER" id="PTHR10196">
    <property type="entry name" value="SUGAR KINASE"/>
    <property type="match status" value="1"/>
</dbReference>
<dbReference type="InterPro" id="IPR018483">
    <property type="entry name" value="Carb_kinase_FGGY_CS"/>
</dbReference>
<dbReference type="RefSeq" id="WP_046327750.1">
    <property type="nucleotide sequence ID" value="NZ_CP084389.1"/>
</dbReference>
<dbReference type="GO" id="GO:0019563">
    <property type="term" value="P:glycerol catabolic process"/>
    <property type="evidence" value="ECO:0007669"/>
    <property type="project" value="TreeGrafter"/>
</dbReference>
<dbReference type="AlphaFoldDB" id="A0AA47B3V9"/>
<evidence type="ECO:0000256" key="4">
    <source>
        <dbReference type="ARBA" id="ARBA00022777"/>
    </source>
</evidence>
<dbReference type="Pfam" id="PF02782">
    <property type="entry name" value="FGGY_C"/>
    <property type="match status" value="1"/>
</dbReference>
<dbReference type="PIRSF" id="PIRSF000538">
    <property type="entry name" value="GlpK"/>
    <property type="match status" value="1"/>
</dbReference>
<evidence type="ECO:0000256" key="6">
    <source>
        <dbReference type="ARBA" id="ARBA00043149"/>
    </source>
</evidence>